<sequence>MKLPKCKLPFSVTAILITSMALASVIFTENLRALTGTSIFKLKACPKENVVPALYKDTSFWSTTDDIIDEDKIEFDPNECRIMDGEWVFNRSVEPLYTDETCPYLDRDVACQRNGRIDRDYLYWQWQLDDCILPRFDPEKVLEKLRGKRLMFVGDSVQKAQWLSFVCMVQSRIPEDQRSMHRTHTFSVFRAKGYNASIEFYWAPHLVETNSDDPIIYDTKKRILHVDSVSKHAKNWVGVDILVFNSYVWWMNGHKIKSLWGSFANGEEGYEELETKVAYRISLKTWANWVDSTVNPNVTRVFFNTMSPTHMRSKDWNNTKGIRCYNETMPVMKKGHWGSGSNRTMMKVVSDIVGRMKFPLTVINITQLSEHRIDGHVSVHTGGKIPLEEKKANLRQFVDCIHWCLPGVPDAWNQIFAAYL</sequence>
<evidence type="ECO:0000313" key="2">
    <source>
        <dbReference type="Proteomes" id="UP000827976"/>
    </source>
</evidence>
<name>A0ACB7VTL6_DIOAL</name>
<keyword evidence="2" id="KW-1185">Reference proteome</keyword>
<evidence type="ECO:0000313" key="1">
    <source>
        <dbReference type="EMBL" id="KAH7677899.1"/>
    </source>
</evidence>
<organism evidence="1 2">
    <name type="scientific">Dioscorea alata</name>
    <name type="common">Purple yam</name>
    <dbReference type="NCBI Taxonomy" id="55571"/>
    <lineage>
        <taxon>Eukaryota</taxon>
        <taxon>Viridiplantae</taxon>
        <taxon>Streptophyta</taxon>
        <taxon>Embryophyta</taxon>
        <taxon>Tracheophyta</taxon>
        <taxon>Spermatophyta</taxon>
        <taxon>Magnoliopsida</taxon>
        <taxon>Liliopsida</taxon>
        <taxon>Dioscoreales</taxon>
        <taxon>Dioscoreaceae</taxon>
        <taxon>Dioscorea</taxon>
    </lineage>
</organism>
<dbReference type="EMBL" id="CM037017">
    <property type="protein sequence ID" value="KAH7677899.1"/>
    <property type="molecule type" value="Genomic_DNA"/>
</dbReference>
<proteinExistence type="predicted"/>
<dbReference type="Proteomes" id="UP000827976">
    <property type="component" value="Chromosome 7"/>
</dbReference>
<reference evidence="2" key="1">
    <citation type="journal article" date="2022" name="Nat. Commun.">
        <title>Chromosome evolution and the genetic basis of agronomically important traits in greater yam.</title>
        <authorList>
            <person name="Bredeson J.V."/>
            <person name="Lyons J.B."/>
            <person name="Oniyinde I.O."/>
            <person name="Okereke N.R."/>
            <person name="Kolade O."/>
            <person name="Nnabue I."/>
            <person name="Nwadili C.O."/>
            <person name="Hribova E."/>
            <person name="Parker M."/>
            <person name="Nwogha J."/>
            <person name="Shu S."/>
            <person name="Carlson J."/>
            <person name="Kariba R."/>
            <person name="Muthemba S."/>
            <person name="Knop K."/>
            <person name="Barton G.J."/>
            <person name="Sherwood A.V."/>
            <person name="Lopez-Montes A."/>
            <person name="Asiedu R."/>
            <person name="Jamnadass R."/>
            <person name="Muchugi A."/>
            <person name="Goodstein D."/>
            <person name="Egesi C.N."/>
            <person name="Featherston J."/>
            <person name="Asfaw A."/>
            <person name="Simpson G.G."/>
            <person name="Dolezel J."/>
            <person name="Hendre P.S."/>
            <person name="Van Deynze A."/>
            <person name="Kumar P.L."/>
            <person name="Obidiegwu J.E."/>
            <person name="Bhattacharjee R."/>
            <person name="Rokhsar D.S."/>
        </authorList>
    </citation>
    <scope>NUCLEOTIDE SEQUENCE [LARGE SCALE GENOMIC DNA]</scope>
    <source>
        <strain evidence="2">cv. TDa95/00328</strain>
    </source>
</reference>
<gene>
    <name evidence="1" type="ORF">IHE45_07G113600</name>
</gene>
<accession>A0ACB7VTL6</accession>
<protein>
    <submittedName>
        <fullName evidence="1">PC-Esterase protein</fullName>
    </submittedName>
</protein>
<comment type="caution">
    <text evidence="1">The sequence shown here is derived from an EMBL/GenBank/DDBJ whole genome shotgun (WGS) entry which is preliminary data.</text>
</comment>